<dbReference type="InterPro" id="IPR059166">
    <property type="entry name" value="PLD-like_cat"/>
</dbReference>
<dbReference type="EMBL" id="AP022598">
    <property type="protein sequence ID" value="BBY73583.1"/>
    <property type="molecule type" value="Genomic_DNA"/>
</dbReference>
<dbReference type="AlphaFoldDB" id="A0A7I7TY78"/>
<feature type="domain" description="PLD phosphodiesterase" evidence="1">
    <location>
        <begin position="309"/>
        <end position="339"/>
    </location>
</feature>
<gene>
    <name evidence="2" type="ORF">MPRF_04820</name>
</gene>
<accession>A0A7I7TY78</accession>
<name>A0A7I7TY78_MYCPF</name>
<organism evidence="2 3">
    <name type="scientific">Mycolicibacterium parafortuitum</name>
    <name type="common">Mycobacterium parafortuitum</name>
    <dbReference type="NCBI Taxonomy" id="39692"/>
    <lineage>
        <taxon>Bacteria</taxon>
        <taxon>Bacillati</taxon>
        <taxon>Actinomycetota</taxon>
        <taxon>Actinomycetes</taxon>
        <taxon>Mycobacteriales</taxon>
        <taxon>Mycobacteriaceae</taxon>
        <taxon>Mycolicibacterium</taxon>
    </lineage>
</organism>
<dbReference type="PROSITE" id="PS50035">
    <property type="entry name" value="PLD"/>
    <property type="match status" value="1"/>
</dbReference>
<reference evidence="2 3" key="1">
    <citation type="journal article" date="2019" name="Emerg. Microbes Infect.">
        <title>Comprehensive subspecies identification of 175 nontuberculous mycobacteria species based on 7547 genomic profiles.</title>
        <authorList>
            <person name="Matsumoto Y."/>
            <person name="Kinjo T."/>
            <person name="Motooka D."/>
            <person name="Nabeya D."/>
            <person name="Jung N."/>
            <person name="Uechi K."/>
            <person name="Horii T."/>
            <person name="Iida T."/>
            <person name="Fujita J."/>
            <person name="Nakamura S."/>
        </authorList>
    </citation>
    <scope>NUCLEOTIDE SEQUENCE [LARGE SCALE GENOMIC DNA]</scope>
    <source>
        <strain evidence="2 3">JCM 6367</strain>
    </source>
</reference>
<protein>
    <recommendedName>
        <fullName evidence="1">PLD phosphodiesterase domain-containing protein</fullName>
    </recommendedName>
</protein>
<dbReference type="CDD" id="cd09176">
    <property type="entry name" value="PLDc_unchar6"/>
    <property type="match status" value="1"/>
</dbReference>
<dbReference type="Gene3D" id="3.30.870.10">
    <property type="entry name" value="Endonuclease Chain A"/>
    <property type="match status" value="1"/>
</dbReference>
<dbReference type="Proteomes" id="UP000466554">
    <property type="component" value="Chromosome"/>
</dbReference>
<dbReference type="GO" id="GO:0003824">
    <property type="term" value="F:catalytic activity"/>
    <property type="evidence" value="ECO:0007669"/>
    <property type="project" value="InterPro"/>
</dbReference>
<dbReference type="SUPFAM" id="SSF56024">
    <property type="entry name" value="Phospholipase D/nuclease"/>
    <property type="match status" value="1"/>
</dbReference>
<dbReference type="InterPro" id="IPR001736">
    <property type="entry name" value="PLipase_D/transphosphatidylase"/>
</dbReference>
<evidence type="ECO:0000313" key="2">
    <source>
        <dbReference type="EMBL" id="BBY73583.1"/>
    </source>
</evidence>
<evidence type="ECO:0000259" key="1">
    <source>
        <dbReference type="PROSITE" id="PS50035"/>
    </source>
</evidence>
<sequence length="625" mass="67732">MRMLEPDGRAALTEQLRPPSGFQLAHAVATTFTLDLTTALSVPLAFAAHRVRESRDPIAILDAVRRAADKIDLFAQAGQIFEPRVPSDLFALLEPMIHPAAAPRPGMLFHPKVWVLEYADGDARSYRMLCASRNLTNDRSWDLIVRLDGTAADEPVEQSMPLAAFVRALPAMSIQPLPAHRVARISELADAVSRVEWERPSDVRRLRFHPYGIPGVTPEPLHELFDGIRHGILSPFLSDEGICRVIPPRSESIVILARREQLERLDGSTLERIDALILDDAANDDEVVIGGEALEPAGVNATTTPQLEPLGGLHAKAYVLDRRTGSHLFVGSANTTKAAFGGNVEMLVEFEGPQPKVGVAAILGEDSRLRALTIPFEPEGNAEVPPDEMADHALEQVLRALAARRYFAHVETGEHTSSFSDSGVDTDALETNYRIGLSAEGQVTVPEEISARVTLLTRPANAGDVPGQPLVFDRLALTDITPFLVIRVTDGRDVTRSTVVAATLEGDIPGRKDAVIARQLADRSAFMKLLALLLALETRDGVFHFDPSGALGSGWAEDGSGLFETLVRAIGVEHGGLADVRRIIEHVKAADDRRPAGVPSVLPAGFDELWESVWAAYSAGIRADL</sequence>
<evidence type="ECO:0000313" key="3">
    <source>
        <dbReference type="Proteomes" id="UP000466554"/>
    </source>
</evidence>
<dbReference type="GO" id="GO:0006793">
    <property type="term" value="P:phosphorus metabolic process"/>
    <property type="evidence" value="ECO:0007669"/>
    <property type="project" value="UniProtKB-ARBA"/>
</dbReference>
<proteinExistence type="predicted"/>